<keyword evidence="3" id="KW-0456">Lyase</keyword>
<dbReference type="PANTHER" id="PTHR42964">
    <property type="entry name" value="ENOYL-COA HYDRATASE"/>
    <property type="match status" value="1"/>
</dbReference>
<dbReference type="PROSITE" id="PS00166">
    <property type="entry name" value="ENOYL_COA_HYDRATASE"/>
    <property type="match status" value="1"/>
</dbReference>
<gene>
    <name evidence="3" type="primary">paaF</name>
    <name evidence="3" type="ORF">OJF2_15620</name>
</gene>
<dbReference type="InterPro" id="IPR051683">
    <property type="entry name" value="Enoyl-CoA_Hydratase/Isomerase"/>
</dbReference>
<evidence type="ECO:0000256" key="1">
    <source>
        <dbReference type="ARBA" id="ARBA00005254"/>
    </source>
</evidence>
<dbReference type="SUPFAM" id="SSF52096">
    <property type="entry name" value="ClpP/crotonase"/>
    <property type="match status" value="1"/>
</dbReference>
<comment type="similarity">
    <text evidence="1 2">Belongs to the enoyl-CoA hydratase/isomerase family.</text>
</comment>
<dbReference type="RefSeq" id="WP_148592686.1">
    <property type="nucleotide sequence ID" value="NZ_CP042997.1"/>
</dbReference>
<proteinExistence type="inferred from homology"/>
<dbReference type="InterPro" id="IPR029045">
    <property type="entry name" value="ClpP/crotonase-like_dom_sf"/>
</dbReference>
<dbReference type="GO" id="GO:0008300">
    <property type="term" value="P:isoprenoid catabolic process"/>
    <property type="evidence" value="ECO:0007669"/>
    <property type="project" value="TreeGrafter"/>
</dbReference>
<dbReference type="Proteomes" id="UP000324233">
    <property type="component" value="Chromosome"/>
</dbReference>
<reference evidence="3 4" key="1">
    <citation type="submission" date="2019-08" db="EMBL/GenBank/DDBJ databases">
        <title>Deep-cultivation of Planctomycetes and their phenomic and genomic characterization uncovers novel biology.</title>
        <authorList>
            <person name="Wiegand S."/>
            <person name="Jogler M."/>
            <person name="Boedeker C."/>
            <person name="Pinto D."/>
            <person name="Vollmers J."/>
            <person name="Rivas-Marin E."/>
            <person name="Kohn T."/>
            <person name="Peeters S.H."/>
            <person name="Heuer A."/>
            <person name="Rast P."/>
            <person name="Oberbeckmann S."/>
            <person name="Bunk B."/>
            <person name="Jeske O."/>
            <person name="Meyerdierks A."/>
            <person name="Storesund J.E."/>
            <person name="Kallscheuer N."/>
            <person name="Luecker S."/>
            <person name="Lage O.M."/>
            <person name="Pohl T."/>
            <person name="Merkel B.J."/>
            <person name="Hornburger P."/>
            <person name="Mueller R.-W."/>
            <person name="Bruemmer F."/>
            <person name="Labrenz M."/>
            <person name="Spormann A.M."/>
            <person name="Op den Camp H."/>
            <person name="Overmann J."/>
            <person name="Amann R."/>
            <person name="Jetten M.S.M."/>
            <person name="Mascher T."/>
            <person name="Medema M.H."/>
            <person name="Devos D.P."/>
            <person name="Kaster A.-K."/>
            <person name="Ovreas L."/>
            <person name="Rohde M."/>
            <person name="Galperin M.Y."/>
            <person name="Jogler C."/>
        </authorList>
    </citation>
    <scope>NUCLEOTIDE SEQUENCE [LARGE SCALE GENOMIC DNA]</scope>
    <source>
        <strain evidence="3 4">OJF2</strain>
    </source>
</reference>
<dbReference type="InterPro" id="IPR014748">
    <property type="entry name" value="Enoyl-CoA_hydra_C"/>
</dbReference>
<evidence type="ECO:0000313" key="3">
    <source>
        <dbReference type="EMBL" id="QEH33066.1"/>
    </source>
</evidence>
<dbReference type="InterPro" id="IPR018376">
    <property type="entry name" value="Enoyl-CoA_hyd/isom_CS"/>
</dbReference>
<dbReference type="Gene3D" id="3.90.226.10">
    <property type="entry name" value="2-enoyl-CoA Hydratase, Chain A, domain 1"/>
    <property type="match status" value="1"/>
</dbReference>
<evidence type="ECO:0000256" key="2">
    <source>
        <dbReference type="RuleBase" id="RU003707"/>
    </source>
</evidence>
<dbReference type="InterPro" id="IPR001753">
    <property type="entry name" value="Enoyl-CoA_hydra/iso"/>
</dbReference>
<name>A0A5B9VXG1_9BACT</name>
<evidence type="ECO:0000313" key="4">
    <source>
        <dbReference type="Proteomes" id="UP000324233"/>
    </source>
</evidence>
<dbReference type="PANTHER" id="PTHR42964:SF1">
    <property type="entry name" value="POLYKETIDE BIOSYNTHESIS ENOYL-COA HYDRATASE PKSH-RELATED"/>
    <property type="match status" value="1"/>
</dbReference>
<dbReference type="EC" id="4.2.1.17" evidence="3"/>
<accession>A0A5B9VXG1</accession>
<dbReference type="AlphaFoldDB" id="A0A5B9VXG1"/>
<dbReference type="Gene3D" id="1.10.12.10">
    <property type="entry name" value="Lyase 2-enoyl-coa Hydratase, Chain A, domain 2"/>
    <property type="match status" value="1"/>
</dbReference>
<dbReference type="OrthoDB" id="370015at2"/>
<protein>
    <submittedName>
        <fullName evidence="3">2,3-dehydroadipyl-CoA hydratase</fullName>
        <ecNumber evidence="3">4.2.1.17</ecNumber>
    </submittedName>
</protein>
<organism evidence="3 4">
    <name type="scientific">Aquisphaera giovannonii</name>
    <dbReference type="NCBI Taxonomy" id="406548"/>
    <lineage>
        <taxon>Bacteria</taxon>
        <taxon>Pseudomonadati</taxon>
        <taxon>Planctomycetota</taxon>
        <taxon>Planctomycetia</taxon>
        <taxon>Isosphaerales</taxon>
        <taxon>Isosphaeraceae</taxon>
        <taxon>Aquisphaera</taxon>
    </lineage>
</organism>
<dbReference type="Pfam" id="PF00378">
    <property type="entry name" value="ECH_1"/>
    <property type="match status" value="1"/>
</dbReference>
<keyword evidence="4" id="KW-1185">Reference proteome</keyword>
<dbReference type="CDD" id="cd06558">
    <property type="entry name" value="crotonase-like"/>
    <property type="match status" value="1"/>
</dbReference>
<sequence>MPDPLVIRSDDSVVAVLTLNRPAKRNALSRALMHELEDHLDRAASESRVRAVVITGAGTAFCSGMDLGEAARGGTSAEAEGYAVATLQEYADLLQKVHTLPKLTIAAVNGDALAGGAGLMSACDLAIAATSARIGYPEVLRGLVPSTVMHDLTRLIGGRRARHLLLTGGLILADAAHEWGLVNLVTQPENCLKESIRTGKQMIESAPQAVAAIKRQLDEVEGRPRSLRGAAAVSAAIRVGEEAQEGVRAFLEKRPPRWAQSP</sequence>
<dbReference type="EMBL" id="CP042997">
    <property type="protein sequence ID" value="QEH33066.1"/>
    <property type="molecule type" value="Genomic_DNA"/>
</dbReference>
<dbReference type="GO" id="GO:0004300">
    <property type="term" value="F:enoyl-CoA hydratase activity"/>
    <property type="evidence" value="ECO:0007669"/>
    <property type="project" value="UniProtKB-EC"/>
</dbReference>
<dbReference type="KEGG" id="agv:OJF2_15620"/>